<evidence type="ECO:0000256" key="4">
    <source>
        <dbReference type="ARBA" id="ARBA00007762"/>
    </source>
</evidence>
<dbReference type="WBParaSite" id="TREG1_31200.3">
    <property type="protein sequence ID" value="TREG1_31200.3"/>
    <property type="gene ID" value="TREG1_31200"/>
</dbReference>
<dbReference type="CDD" id="cd12959">
    <property type="entry name" value="MMACHC-like"/>
    <property type="match status" value="1"/>
</dbReference>
<evidence type="ECO:0000256" key="3">
    <source>
        <dbReference type="ARBA" id="ARBA00004496"/>
    </source>
</evidence>
<comment type="cofactor">
    <cofactor evidence="1">
        <name>FMN</name>
        <dbReference type="ChEBI" id="CHEBI:58210"/>
    </cofactor>
</comment>
<protein>
    <recommendedName>
        <fullName evidence="11">Cyanocobalamin reductase (cyanide-eliminating)</fullName>
    </recommendedName>
</protein>
<organism evidence="12 14">
    <name type="scientific">Trichobilharzia regenti</name>
    <name type="common">Nasal bird schistosome</name>
    <dbReference type="NCBI Taxonomy" id="157069"/>
    <lineage>
        <taxon>Eukaryota</taxon>
        <taxon>Metazoa</taxon>
        <taxon>Spiralia</taxon>
        <taxon>Lophotrochozoa</taxon>
        <taxon>Platyhelminthes</taxon>
        <taxon>Trematoda</taxon>
        <taxon>Digenea</taxon>
        <taxon>Strigeidida</taxon>
        <taxon>Schistosomatoidea</taxon>
        <taxon>Schistosomatidae</taxon>
        <taxon>Trichobilharzia</taxon>
    </lineage>
</organism>
<comment type="subcellular location">
    <subcellularLocation>
        <location evidence="3">Cytoplasm</location>
    </subcellularLocation>
</comment>
<dbReference type="WBParaSite" id="TREG1_31200.1">
    <property type="protein sequence ID" value="TREG1_31200.1"/>
    <property type="gene ID" value="TREG1_31200"/>
</dbReference>
<dbReference type="Pfam" id="PF16690">
    <property type="entry name" value="MMACHC"/>
    <property type="match status" value="2"/>
</dbReference>
<dbReference type="Proteomes" id="UP000050795">
    <property type="component" value="Unassembled WGS sequence"/>
</dbReference>
<dbReference type="GO" id="GO:0032451">
    <property type="term" value="F:demethylase activity"/>
    <property type="evidence" value="ECO:0007669"/>
    <property type="project" value="TreeGrafter"/>
</dbReference>
<keyword evidence="10" id="KW-0560">Oxidoreductase</keyword>
<evidence type="ECO:0000256" key="2">
    <source>
        <dbReference type="ARBA" id="ARBA00001974"/>
    </source>
</evidence>
<proteinExistence type="inferred from homology"/>
<evidence type="ECO:0000256" key="10">
    <source>
        <dbReference type="ARBA" id="ARBA00023002"/>
    </source>
</evidence>
<dbReference type="AlphaFoldDB" id="A0AA85JF09"/>
<evidence type="ECO:0000256" key="5">
    <source>
        <dbReference type="ARBA" id="ARBA00022490"/>
    </source>
</evidence>
<evidence type="ECO:0000313" key="14">
    <source>
        <dbReference type="WBParaSite" id="TREG1_31200.2"/>
    </source>
</evidence>
<dbReference type="GO" id="GO:0033787">
    <property type="term" value="F:cyanocobalamin reductase (cyanide-eliminating) (NADP+) activity"/>
    <property type="evidence" value="ECO:0007669"/>
    <property type="project" value="TreeGrafter"/>
</dbReference>
<dbReference type="GO" id="GO:0009235">
    <property type="term" value="P:cobalamin metabolic process"/>
    <property type="evidence" value="ECO:0007669"/>
    <property type="project" value="TreeGrafter"/>
</dbReference>
<evidence type="ECO:0000256" key="11">
    <source>
        <dbReference type="ARBA" id="ARBA00031313"/>
    </source>
</evidence>
<evidence type="ECO:0000256" key="6">
    <source>
        <dbReference type="ARBA" id="ARBA00022630"/>
    </source>
</evidence>
<keyword evidence="8" id="KW-0274">FAD</keyword>
<reference evidence="12" key="1">
    <citation type="submission" date="2022-06" db="EMBL/GenBank/DDBJ databases">
        <authorList>
            <person name="Berger JAMES D."/>
            <person name="Berger JAMES D."/>
        </authorList>
    </citation>
    <scope>NUCLEOTIDE SEQUENCE [LARGE SCALE GENOMIC DNA]</scope>
</reference>
<evidence type="ECO:0000313" key="12">
    <source>
        <dbReference type="Proteomes" id="UP000050795"/>
    </source>
</evidence>
<keyword evidence="12" id="KW-1185">Reference proteome</keyword>
<evidence type="ECO:0000256" key="7">
    <source>
        <dbReference type="ARBA" id="ARBA00022643"/>
    </source>
</evidence>
<dbReference type="GO" id="GO:0005737">
    <property type="term" value="C:cytoplasm"/>
    <property type="evidence" value="ECO:0007669"/>
    <property type="project" value="UniProtKB-SubCell"/>
</dbReference>
<comment type="similarity">
    <text evidence="4">Belongs to the MMACHC family.</text>
</comment>
<evidence type="ECO:0000256" key="9">
    <source>
        <dbReference type="ARBA" id="ARBA00022857"/>
    </source>
</evidence>
<sequence>MSSTLQEEEDNLQLSQCLLDELSQQLLPYGFDASPFLSGWYNAAVSRKVQLGKDLTAYDDCLCICLISNPQMFEKTFIPTICEWFKQSEGDSFEEVLKRMRSKFSRFKFPPGSSDPFDWAVFIRLQKVLEICIANIKSQLPSNELDKFDGAQWIPDYAIRLVTRLPYVHVQTAGHVSGMAYFHQPSEMIKQRSREQTGQPYCGVSLHPKYGGWFGFRGIYIFPNLRCPNLPKSTPLSYFTPSTNDGFNSSGNNNSQLEALLYEYNECWSDNKWREYKLFNDNNNNNNSDCNHRYSNDAILYFSTEPSERVKFVQQWFNRYLTNATPIMCTIDKDL</sequence>
<evidence type="ECO:0000313" key="13">
    <source>
        <dbReference type="WBParaSite" id="TREG1_31200.1"/>
    </source>
</evidence>
<dbReference type="InterPro" id="IPR032037">
    <property type="entry name" value="MMACHC"/>
</dbReference>
<keyword evidence="9" id="KW-0521">NADP</keyword>
<dbReference type="PANTHER" id="PTHR31457">
    <property type="entry name" value="METHYLMALONIC ACIDURIA AND HOMOCYSTINURIA TYPE C PROTEIN"/>
    <property type="match status" value="1"/>
</dbReference>
<evidence type="ECO:0000256" key="1">
    <source>
        <dbReference type="ARBA" id="ARBA00001917"/>
    </source>
</evidence>
<keyword evidence="5" id="KW-0963">Cytoplasm</keyword>
<name>A0AA85JF09_TRIRE</name>
<dbReference type="GO" id="GO:0071949">
    <property type="term" value="F:FAD binding"/>
    <property type="evidence" value="ECO:0007669"/>
    <property type="project" value="TreeGrafter"/>
</dbReference>
<dbReference type="PANTHER" id="PTHR31457:SF2">
    <property type="entry name" value="CYANOCOBALAMIN REDUCTASE _ ALKYLCOBALAMIN DEALKYLASE"/>
    <property type="match status" value="1"/>
</dbReference>
<accession>A0AA85JF09</accession>
<dbReference type="WBParaSite" id="TREG1_31200.2">
    <property type="protein sequence ID" value="TREG1_31200.2"/>
    <property type="gene ID" value="TREG1_31200"/>
</dbReference>
<keyword evidence="7" id="KW-0288">FMN</keyword>
<keyword evidence="6" id="KW-0285">Flavoprotein</keyword>
<comment type="cofactor">
    <cofactor evidence="2">
        <name>FAD</name>
        <dbReference type="ChEBI" id="CHEBI:57692"/>
    </cofactor>
</comment>
<reference evidence="13 14" key="2">
    <citation type="submission" date="2023-11" db="UniProtKB">
        <authorList>
            <consortium name="WormBaseParasite"/>
        </authorList>
    </citation>
    <scope>IDENTIFICATION</scope>
</reference>
<evidence type="ECO:0000256" key="8">
    <source>
        <dbReference type="ARBA" id="ARBA00022827"/>
    </source>
</evidence>